<evidence type="ECO:0000256" key="12">
    <source>
        <dbReference type="SAM" id="Phobius"/>
    </source>
</evidence>
<evidence type="ECO:0000256" key="1">
    <source>
        <dbReference type="ARBA" id="ARBA00006134"/>
    </source>
</evidence>
<dbReference type="GO" id="GO:0060271">
    <property type="term" value="P:cilium assembly"/>
    <property type="evidence" value="ECO:0007669"/>
    <property type="project" value="TreeGrafter"/>
</dbReference>
<dbReference type="Gene3D" id="1.20.910.10">
    <property type="entry name" value="Heme oxygenase-like"/>
    <property type="match status" value="1"/>
</dbReference>
<accession>A0AAD8ZIQ6</accession>
<dbReference type="GO" id="GO:0070062">
    <property type="term" value="C:extracellular exosome"/>
    <property type="evidence" value="ECO:0007669"/>
    <property type="project" value="TreeGrafter"/>
</dbReference>
<protein>
    <recommendedName>
        <fullName evidence="2">heme oxygenase (biliverdin-producing)</fullName>
        <ecNumber evidence="2">1.14.14.18</ecNumber>
    </recommendedName>
</protein>
<dbReference type="CDD" id="cd19165">
    <property type="entry name" value="HemeO"/>
    <property type="match status" value="1"/>
</dbReference>
<dbReference type="Pfam" id="PF01126">
    <property type="entry name" value="Heme_oxygenase"/>
    <property type="match status" value="1"/>
</dbReference>
<evidence type="ECO:0000256" key="3">
    <source>
        <dbReference type="ARBA" id="ARBA00022617"/>
    </source>
</evidence>
<dbReference type="InterPro" id="IPR002051">
    <property type="entry name" value="Haem_Oase"/>
</dbReference>
<keyword evidence="3" id="KW-0349">Heme</keyword>
<dbReference type="GO" id="GO:0004392">
    <property type="term" value="F:heme oxygenase (decyclizing) activity"/>
    <property type="evidence" value="ECO:0007669"/>
    <property type="project" value="UniProtKB-EC"/>
</dbReference>
<evidence type="ECO:0000256" key="6">
    <source>
        <dbReference type="ARBA" id="ARBA00022803"/>
    </source>
</evidence>
<keyword evidence="6 9" id="KW-0802">TPR repeat</keyword>
<feature type="non-terminal residue" evidence="13">
    <location>
        <position position="1"/>
    </location>
</feature>
<dbReference type="GO" id="GO:0031514">
    <property type="term" value="C:motile cilium"/>
    <property type="evidence" value="ECO:0007669"/>
    <property type="project" value="TreeGrafter"/>
</dbReference>
<dbReference type="InterPro" id="IPR016084">
    <property type="entry name" value="Haem_Oase-like_multi-hlx"/>
</dbReference>
<evidence type="ECO:0000313" key="14">
    <source>
        <dbReference type="Proteomes" id="UP001239994"/>
    </source>
</evidence>
<keyword evidence="14" id="KW-1185">Reference proteome</keyword>
<keyword evidence="10" id="KW-0175">Coiled coil</keyword>
<evidence type="ECO:0000256" key="2">
    <source>
        <dbReference type="ARBA" id="ARBA00012360"/>
    </source>
</evidence>
<dbReference type="EMBL" id="JAROKS010000012">
    <property type="protein sequence ID" value="KAK1799179.1"/>
    <property type="molecule type" value="Genomic_DNA"/>
</dbReference>
<keyword evidence="12" id="KW-1133">Transmembrane helix</keyword>
<dbReference type="PANTHER" id="PTHR44314">
    <property type="entry name" value="CILIA- AND FLAGELLA-ASSOCIATED PROTEIN 70"/>
    <property type="match status" value="1"/>
</dbReference>
<dbReference type="PROSITE" id="PS50005">
    <property type="entry name" value="TPR"/>
    <property type="match status" value="3"/>
</dbReference>
<feature type="repeat" description="TPR" evidence="9">
    <location>
        <begin position="921"/>
        <end position="954"/>
    </location>
</feature>
<dbReference type="InterPro" id="IPR016053">
    <property type="entry name" value="Haem_Oase-like"/>
</dbReference>
<dbReference type="PANTHER" id="PTHR44314:SF1">
    <property type="entry name" value="CILIA- AND FLAGELLA-ASSOCIATED PROTEIN 70"/>
    <property type="match status" value="1"/>
</dbReference>
<evidence type="ECO:0000256" key="9">
    <source>
        <dbReference type="PROSITE-ProRule" id="PRU00339"/>
    </source>
</evidence>
<evidence type="ECO:0000313" key="13">
    <source>
        <dbReference type="EMBL" id="KAK1799179.1"/>
    </source>
</evidence>
<dbReference type="InterPro" id="IPR011990">
    <property type="entry name" value="TPR-like_helical_dom_sf"/>
</dbReference>
<dbReference type="InterPro" id="IPR018207">
    <property type="entry name" value="Haem_oxygenase_CS"/>
</dbReference>
<feature type="repeat" description="TPR" evidence="9">
    <location>
        <begin position="958"/>
        <end position="991"/>
    </location>
</feature>
<evidence type="ECO:0000256" key="5">
    <source>
        <dbReference type="ARBA" id="ARBA00022737"/>
    </source>
</evidence>
<gene>
    <name evidence="13" type="ORF">P4O66_007437</name>
</gene>
<evidence type="ECO:0000256" key="11">
    <source>
        <dbReference type="SAM" id="MobiDB-lite"/>
    </source>
</evidence>
<dbReference type="FunFam" id="1.20.910.10:FF:000001">
    <property type="entry name" value="Heme oxygenase 1"/>
    <property type="match status" value="1"/>
</dbReference>
<feature type="region of interest" description="Disordered" evidence="11">
    <location>
        <begin position="384"/>
        <end position="439"/>
    </location>
</feature>
<dbReference type="Pfam" id="PF13424">
    <property type="entry name" value="TPR_12"/>
    <property type="match status" value="1"/>
</dbReference>
<dbReference type="SMART" id="SM00028">
    <property type="entry name" value="TPR"/>
    <property type="match status" value="7"/>
</dbReference>
<evidence type="ECO:0000256" key="8">
    <source>
        <dbReference type="ARBA" id="ARBA00023004"/>
    </source>
</evidence>
<feature type="transmembrane region" description="Helical" evidence="12">
    <location>
        <begin position="1330"/>
        <end position="1351"/>
    </location>
</feature>
<evidence type="ECO:0000256" key="4">
    <source>
        <dbReference type="ARBA" id="ARBA00022723"/>
    </source>
</evidence>
<feature type="region of interest" description="Disordered" evidence="11">
    <location>
        <begin position="767"/>
        <end position="804"/>
    </location>
</feature>
<keyword evidence="12" id="KW-0472">Membrane</keyword>
<name>A0AAD8ZIQ6_9TELE</name>
<dbReference type="SUPFAM" id="SSF48613">
    <property type="entry name" value="Heme oxygenase-like"/>
    <property type="match status" value="1"/>
</dbReference>
<keyword evidence="12" id="KW-0812">Transmembrane</keyword>
<reference evidence="13" key="1">
    <citation type="submission" date="2023-03" db="EMBL/GenBank/DDBJ databases">
        <title>Electrophorus voltai genome.</title>
        <authorList>
            <person name="Bian C."/>
        </authorList>
    </citation>
    <scope>NUCLEOTIDE SEQUENCE</scope>
    <source>
        <strain evidence="13">CB-2022</strain>
        <tissue evidence="13">Muscle</tissue>
    </source>
</reference>
<dbReference type="GO" id="GO:0003341">
    <property type="term" value="P:cilium movement"/>
    <property type="evidence" value="ECO:0007669"/>
    <property type="project" value="TreeGrafter"/>
</dbReference>
<dbReference type="InterPro" id="IPR052628">
    <property type="entry name" value="CFAP70"/>
</dbReference>
<dbReference type="Gene3D" id="1.25.40.10">
    <property type="entry name" value="Tetratricopeptide repeat domain"/>
    <property type="match status" value="2"/>
</dbReference>
<dbReference type="GO" id="GO:0006788">
    <property type="term" value="P:heme oxidation"/>
    <property type="evidence" value="ECO:0007669"/>
    <property type="project" value="InterPro"/>
</dbReference>
<dbReference type="EC" id="1.14.14.18" evidence="2"/>
<keyword evidence="8" id="KW-0408">Iron</keyword>
<dbReference type="InterPro" id="IPR019734">
    <property type="entry name" value="TPR_rpt"/>
</dbReference>
<feature type="transmembrane region" description="Helical" evidence="12">
    <location>
        <begin position="1363"/>
        <end position="1382"/>
    </location>
</feature>
<feature type="repeat" description="TPR" evidence="9">
    <location>
        <begin position="664"/>
        <end position="697"/>
    </location>
</feature>
<comment type="similarity">
    <text evidence="1">Belongs to the heme oxygenase family.</text>
</comment>
<dbReference type="Pfam" id="PF13432">
    <property type="entry name" value="TPR_16"/>
    <property type="match status" value="2"/>
</dbReference>
<feature type="compositionally biased region" description="Basic and acidic residues" evidence="11">
    <location>
        <begin position="417"/>
        <end position="427"/>
    </location>
</feature>
<organism evidence="13 14">
    <name type="scientific">Electrophorus voltai</name>
    <dbReference type="NCBI Taxonomy" id="2609070"/>
    <lineage>
        <taxon>Eukaryota</taxon>
        <taxon>Metazoa</taxon>
        <taxon>Chordata</taxon>
        <taxon>Craniata</taxon>
        <taxon>Vertebrata</taxon>
        <taxon>Euteleostomi</taxon>
        <taxon>Actinopterygii</taxon>
        <taxon>Neopterygii</taxon>
        <taxon>Teleostei</taxon>
        <taxon>Ostariophysi</taxon>
        <taxon>Gymnotiformes</taxon>
        <taxon>Gymnotoidei</taxon>
        <taxon>Gymnotidae</taxon>
        <taxon>Electrophorus</taxon>
    </lineage>
</organism>
<keyword evidence="4" id="KW-0479">Metal-binding</keyword>
<evidence type="ECO:0000256" key="10">
    <source>
        <dbReference type="SAM" id="Coils"/>
    </source>
</evidence>
<dbReference type="Proteomes" id="UP001239994">
    <property type="component" value="Unassembled WGS sequence"/>
</dbReference>
<sequence>RGNKNEPFLNFVRAEFNGTQLGDSQKCDAAVDESVNYNFFCSFECSESAHTLDDLAQKPVILTVIEILPKEKKQKEEKTCVLGQAVVDLLPLLHGKCSFSSTVVLHPLPGLPTEINSLDRGIKFSLYQILINIGSTGMLIPQPTLEVMVSVQEPLLSDAQLSESNLLTVTVETAFSVPEVWSPGPPSNYVAAMQVPLMAEREQILLFSDGVLKMSGEREPVPRPKKWPLGPLLAPDAQFIPGVYIESEPSDLEDGDLNSEEDREFPAEAECNRKRVSWDTEHRCFMDAEGAACLTRRIIECRWWPVEIMRAPQAGGAKLGAGKAGKDKPQAEDEIQIPFHGVAYVDLAPLLYPGVKHIHGAYYLHPFYDSDLFMKTKRTKSVLRESIRAPAAHGRPRPPSSMSSCKATPSKVIDTQRGGKDNREAPKKTGTQGKPAQAESLIDVELQMNAEGQMYADSRSYIIIEITLEKPLIPKRPPEELAKRVMELIPTRPSLPRCPVGAERAVQEYKAQIASVAAQVLEEYQQMFGAAFVAGAEPLDPTTQEQRKSQLFGELNCSGKYFAFKEQMKYSVVRIVREKMLRTEAFTEPEQLQAFLSQLYIFLVDEMHVALNKTLTADVQEVQAQPLLDCAQLIHFAREAELNGDYKLAAHYYKERLARDRSNPSHWFDYGVFYMLTTDYSKAEECFRTAVSIDQSHVSSLLMCGILSEMNEQYEEAGTFLEGATCIDPSSVIAWTLFGLFYLAQENFIQAEMAFQEATKQLRAPLQKSPVCGPDPTGNTSSPAQDEEKEEVGTTESPTDQEHKPAVEVLGETEEARIQTSHVIQPEEGDKVNADDKATVLQHNTTTRLKTTIYMVTVKFLLRNYALQMAQRALAQELLCPDGGPSSSYHLALAHVQLLRGEYSNAGASLQEALSDNIQNPDIWALYGHWYYLVKDYHQAQKCYERTLDFVTDASDTHHIYIRLGSIYLQSGEYEKAKPIYLRACGSSPSCFTWLGLGIACYRLGELAEAEDALTEANILDNGNPEVWGYLSLVCLKTGRKVEAEQSYNVTLPAGEDKEMSSVKTEDSATGTGVVNDGRLVYKDKEVNENARPEDLSEMLAAGTKDVHDKAENTQFVKDFLRGRICKEVFKFGAVALYYTYTAMEEEMERNREHPHIAPLYFPSELHRHEALARDVEYFYGGNWKSQITCSTATQRYVDRIRELGRDDPVLLVAHAYTRYMGDLSGGQVLKKVAQRALKLPPTGEGVHFYQFDTIHNAKAFKQLYRSRMNELELDAETKERLVKEAVKAFNFNIEVFQELEELGKTIEEDVLDGGPVHGDIQGDISKCPYYAAKMVLFPAAAASGGSAYACQMAMSVLRNPTGQVLLAVWIAALAGLTAWFFM</sequence>
<comment type="caution">
    <text evidence="13">The sequence shown here is derived from an EMBL/GenBank/DDBJ whole genome shotgun (WGS) entry which is preliminary data.</text>
</comment>
<keyword evidence="5" id="KW-0677">Repeat</keyword>
<dbReference type="SUPFAM" id="SSF48452">
    <property type="entry name" value="TPR-like"/>
    <property type="match status" value="2"/>
</dbReference>
<keyword evidence="7" id="KW-0560">Oxidoreductase</keyword>
<dbReference type="GO" id="GO:0046872">
    <property type="term" value="F:metal ion binding"/>
    <property type="evidence" value="ECO:0007669"/>
    <property type="project" value="UniProtKB-KW"/>
</dbReference>
<evidence type="ECO:0000256" key="7">
    <source>
        <dbReference type="ARBA" id="ARBA00023002"/>
    </source>
</evidence>
<proteinExistence type="inferred from homology"/>
<dbReference type="PRINTS" id="PR00088">
    <property type="entry name" value="HAEMOXYGNASE"/>
</dbReference>
<dbReference type="PROSITE" id="PS00593">
    <property type="entry name" value="HEME_OXYGENASE"/>
    <property type="match status" value="1"/>
</dbReference>
<feature type="coiled-coil region" evidence="10">
    <location>
        <begin position="1262"/>
        <end position="1289"/>
    </location>
</feature>